<keyword evidence="2" id="KW-0812">Transmembrane</keyword>
<dbReference type="GO" id="GO:0016020">
    <property type="term" value="C:membrane"/>
    <property type="evidence" value="ECO:0007669"/>
    <property type="project" value="InterPro"/>
</dbReference>
<dbReference type="InterPro" id="IPR003425">
    <property type="entry name" value="CCB3/YggT"/>
</dbReference>
<feature type="transmembrane region" description="Helical" evidence="2">
    <location>
        <begin position="71"/>
        <end position="92"/>
    </location>
</feature>
<dbReference type="Proteomes" id="UP000623250">
    <property type="component" value="Unassembled WGS sequence"/>
</dbReference>
<sequence>MHAFFGFIAMVISLFIWVIIISAIMSWLIAFDVVNRRNRVVYTIADGLYRLTEPLLRPIRNVLPNLGGLDLSPVVLILGLIFLRDVVIFGWIL</sequence>
<comment type="caution">
    <text evidence="3">The sequence shown here is derived from an EMBL/GenBank/DDBJ whole genome shotgun (WGS) entry which is preliminary data.</text>
</comment>
<keyword evidence="4" id="KW-1185">Reference proteome</keyword>
<name>A0A8I1GD54_9HYPH</name>
<keyword evidence="2" id="KW-1133">Transmembrane helix</keyword>
<keyword evidence="2" id="KW-0472">Membrane</keyword>
<evidence type="ECO:0000256" key="2">
    <source>
        <dbReference type="SAM" id="Phobius"/>
    </source>
</evidence>
<evidence type="ECO:0000313" key="4">
    <source>
        <dbReference type="Proteomes" id="UP000623250"/>
    </source>
</evidence>
<organism evidence="3 4">
    <name type="scientific">Rhodomicrobium udaipurense</name>
    <dbReference type="NCBI Taxonomy" id="1202716"/>
    <lineage>
        <taxon>Bacteria</taxon>
        <taxon>Pseudomonadati</taxon>
        <taxon>Pseudomonadota</taxon>
        <taxon>Alphaproteobacteria</taxon>
        <taxon>Hyphomicrobiales</taxon>
        <taxon>Hyphomicrobiaceae</taxon>
        <taxon>Rhodomicrobium</taxon>
    </lineage>
</organism>
<comment type="similarity">
    <text evidence="1">Belongs to the YggT family.</text>
</comment>
<protein>
    <submittedName>
        <fullName evidence="3">YggT family protein</fullName>
    </submittedName>
</protein>
<reference evidence="3 4" key="1">
    <citation type="submission" date="2020-12" db="EMBL/GenBank/DDBJ databases">
        <title>Revised draft genomes of Rhodomicrobium vannielii ATCC 17100 and Rhodomicrobium udaipurense JA643.</title>
        <authorList>
            <person name="Conners E.M."/>
            <person name="Davenport E.J."/>
            <person name="Bose A."/>
        </authorList>
    </citation>
    <scope>NUCLEOTIDE SEQUENCE [LARGE SCALE GENOMIC DNA]</scope>
    <source>
        <strain evidence="3 4">JA643</strain>
    </source>
</reference>
<gene>
    <name evidence="3" type="ORF">JDN41_08890</name>
</gene>
<dbReference type="AlphaFoldDB" id="A0A8I1GD54"/>
<evidence type="ECO:0000313" key="3">
    <source>
        <dbReference type="EMBL" id="MBJ7543675.1"/>
    </source>
</evidence>
<dbReference type="PANTHER" id="PTHR33219">
    <property type="entry name" value="YLMG HOMOLOG PROTEIN 2, CHLOROPLASTIC"/>
    <property type="match status" value="1"/>
</dbReference>
<dbReference type="EMBL" id="JAEMUK010000016">
    <property type="protein sequence ID" value="MBJ7543675.1"/>
    <property type="molecule type" value="Genomic_DNA"/>
</dbReference>
<feature type="transmembrane region" description="Helical" evidence="2">
    <location>
        <begin position="7"/>
        <end position="30"/>
    </location>
</feature>
<dbReference type="PANTHER" id="PTHR33219:SF14">
    <property type="entry name" value="PROTEIN COFACTOR ASSEMBLY OF COMPLEX C SUBUNIT B CCB3, CHLOROPLASTIC-RELATED"/>
    <property type="match status" value="1"/>
</dbReference>
<proteinExistence type="inferred from homology"/>
<accession>A0A8I1GD54</accession>
<dbReference type="RefSeq" id="WP_013421056.1">
    <property type="nucleotide sequence ID" value="NZ_JAEMUK010000016.1"/>
</dbReference>
<evidence type="ECO:0000256" key="1">
    <source>
        <dbReference type="ARBA" id="ARBA00010894"/>
    </source>
</evidence>
<dbReference type="Pfam" id="PF02325">
    <property type="entry name" value="CCB3_YggT"/>
    <property type="match status" value="1"/>
</dbReference>